<feature type="transmembrane region" description="Helical" evidence="2">
    <location>
        <begin position="34"/>
        <end position="52"/>
    </location>
</feature>
<evidence type="ECO:0000313" key="3">
    <source>
        <dbReference type="EMBL" id="MDQ0375954.1"/>
    </source>
</evidence>
<organism evidence="3 4">
    <name type="scientific">Cellulomonas humilata</name>
    <dbReference type="NCBI Taxonomy" id="144055"/>
    <lineage>
        <taxon>Bacteria</taxon>
        <taxon>Bacillati</taxon>
        <taxon>Actinomycetota</taxon>
        <taxon>Actinomycetes</taxon>
        <taxon>Micrococcales</taxon>
        <taxon>Cellulomonadaceae</taxon>
        <taxon>Cellulomonas</taxon>
    </lineage>
</organism>
<keyword evidence="2" id="KW-0472">Membrane</keyword>
<evidence type="ECO:0000313" key="4">
    <source>
        <dbReference type="Proteomes" id="UP001239626"/>
    </source>
</evidence>
<dbReference type="EMBL" id="JAUSVB010000008">
    <property type="protein sequence ID" value="MDQ0375954.1"/>
    <property type="molecule type" value="Genomic_DNA"/>
</dbReference>
<dbReference type="RefSeq" id="WP_307494743.1">
    <property type="nucleotide sequence ID" value="NZ_JAUSVB010000008.1"/>
</dbReference>
<keyword evidence="4" id="KW-1185">Reference proteome</keyword>
<keyword evidence="2" id="KW-0812">Transmembrane</keyword>
<evidence type="ECO:0000256" key="1">
    <source>
        <dbReference type="SAM" id="Coils"/>
    </source>
</evidence>
<reference evidence="3 4" key="1">
    <citation type="submission" date="2023-07" db="EMBL/GenBank/DDBJ databases">
        <title>Sorghum-associated microbial communities from plants grown in Nebraska, USA.</title>
        <authorList>
            <person name="Schachtman D."/>
        </authorList>
    </citation>
    <scope>NUCLEOTIDE SEQUENCE [LARGE SCALE GENOMIC DNA]</scope>
    <source>
        <strain evidence="3 4">BE332</strain>
    </source>
</reference>
<comment type="caution">
    <text evidence="3">The sequence shown here is derived from an EMBL/GenBank/DDBJ whole genome shotgun (WGS) entry which is preliminary data.</text>
</comment>
<sequence>MALVALTAFAGLVVLWMNAEGLEASALWMEVAKALITIIGVAFIGGIVKLLMEQHVREREEHLDQIARRQRDQQGEHAFVHEAIAELEDIRSRLENARILIEAHRSATSYRDRMQDVILSRVRLNALGLRFAARWGDAAKPYLQQLHAADEYLAGLIWEYRDRYRDVANAQRLDEALADETFKAYARSFATWPPPPSYPAPPPNLNLLAWQLLGSEDQLPRLHDYRSAGRQYLDSIPAMCGKLASSLRSRLNADA</sequence>
<feature type="coiled-coil region" evidence="1">
    <location>
        <begin position="80"/>
        <end position="107"/>
    </location>
</feature>
<keyword evidence="2" id="KW-1133">Transmembrane helix</keyword>
<proteinExistence type="predicted"/>
<protein>
    <submittedName>
        <fullName evidence="3">Uncharacterized protein</fullName>
    </submittedName>
</protein>
<name>A0ABU0EL87_9CELL</name>
<accession>A0ABU0EL87</accession>
<evidence type="ECO:0000256" key="2">
    <source>
        <dbReference type="SAM" id="Phobius"/>
    </source>
</evidence>
<keyword evidence="1" id="KW-0175">Coiled coil</keyword>
<gene>
    <name evidence="3" type="ORF">J2X26_004297</name>
</gene>
<dbReference type="Proteomes" id="UP001239626">
    <property type="component" value="Unassembled WGS sequence"/>
</dbReference>